<evidence type="ECO:0000256" key="6">
    <source>
        <dbReference type="ARBA" id="ARBA00023123"/>
    </source>
</evidence>
<sequence length="573" mass="65973">MESFQYDPGMTYAVGALSKSIYERMFKWPVARINRALDAKLSGQFFIGILDITGFEILDENLSKLMTNLKSTAPHFVRCINPNVNKMPGIMDPYLVLQQLHCNGALEGIRICREGFPNQLLYADVKQRYCILNLKACPRSKFMSSRKAAEELLGSLEIDHTQYRLGITKMFSKAGFLGQLEAMKDERLSKVFPLFQARGPGKLMQIKFQRILAERDILLLIQWNIRAFMAVKDWPWMRLFFKIKPLVKSARMGKEVVGLKEECVQLQTALEKSKSKKEELKAKQVSLIWEKNDLLLQLQALLATIFSSSWQEQETLANVEEQCESLIKSKIQLEAKVKALSVWVEEEEEINSELTARGRKLEDECSELKKEIDDLETIFAKSEKEKHAAEHRNGQALQEAHRQTRDDLNTEEEKLSNLSKAKLKLEQHVDLGALEQERKAKMNCEREKLKLEGELKLNQESLAYLESSQLQLAEKLRKKELETSQMNSKGEKEKDLVAQLQKMVKEFQIIIYQTPKRHADSLAELEGQVEDLQQVKQKLGKDKSDLQLEMDDLLSHVEQMTRAKLINIPQTSL</sequence>
<comment type="similarity">
    <text evidence="1 10">Belongs to the TRAFAC class myosin-kinesin ATPase superfamily. Myosin family.</text>
</comment>
<keyword evidence="8" id="KW-0514">Muscle protein</keyword>
<organism evidence="13 14">
    <name type="scientific">Rhinolophus ferrumequinum</name>
    <name type="common">Greater horseshoe bat</name>
    <dbReference type="NCBI Taxonomy" id="59479"/>
    <lineage>
        <taxon>Eukaryota</taxon>
        <taxon>Metazoa</taxon>
        <taxon>Chordata</taxon>
        <taxon>Craniata</taxon>
        <taxon>Vertebrata</taxon>
        <taxon>Euteleostomi</taxon>
        <taxon>Mammalia</taxon>
        <taxon>Eutheria</taxon>
        <taxon>Laurasiatheria</taxon>
        <taxon>Chiroptera</taxon>
        <taxon>Yinpterochiroptera</taxon>
        <taxon>Rhinolophoidea</taxon>
        <taxon>Rhinolophidae</taxon>
        <taxon>Rhinolophinae</taxon>
        <taxon>Rhinolophus</taxon>
    </lineage>
</organism>
<comment type="caution">
    <text evidence="10">Lacks conserved residue(s) required for the propagation of feature annotation.</text>
</comment>
<feature type="coiled-coil region" evidence="11">
    <location>
        <begin position="256"/>
        <end position="283"/>
    </location>
</feature>
<evidence type="ECO:0000256" key="8">
    <source>
        <dbReference type="ARBA" id="ARBA00023179"/>
    </source>
</evidence>
<evidence type="ECO:0000313" key="14">
    <source>
        <dbReference type="Proteomes" id="UP000585614"/>
    </source>
</evidence>
<dbReference type="SUPFAM" id="SSF52540">
    <property type="entry name" value="P-loop containing nucleoside triphosphate hydrolases"/>
    <property type="match status" value="1"/>
</dbReference>
<dbReference type="PANTHER" id="PTHR13140:SF857">
    <property type="entry name" value="MYOSIN-11"/>
    <property type="match status" value="1"/>
</dbReference>
<evidence type="ECO:0000256" key="1">
    <source>
        <dbReference type="ARBA" id="ARBA00008314"/>
    </source>
</evidence>
<evidence type="ECO:0000259" key="12">
    <source>
        <dbReference type="PROSITE" id="PS51456"/>
    </source>
</evidence>
<gene>
    <name evidence="13" type="ORF">mRhiFer1_011460</name>
</gene>
<dbReference type="Gene3D" id="1.20.120.720">
    <property type="entry name" value="Myosin VI head, motor domain, U50 subdomain"/>
    <property type="match status" value="1"/>
</dbReference>
<dbReference type="GO" id="GO:0007015">
    <property type="term" value="P:actin filament organization"/>
    <property type="evidence" value="ECO:0007669"/>
    <property type="project" value="TreeGrafter"/>
</dbReference>
<dbReference type="Pfam" id="PF00063">
    <property type="entry name" value="Myosin_head"/>
    <property type="match status" value="1"/>
</dbReference>
<name>A0A7J8AFM1_RHIFE</name>
<dbReference type="InterPro" id="IPR027417">
    <property type="entry name" value="P-loop_NTPase"/>
</dbReference>
<keyword evidence="6 10" id="KW-0518">Myosin</keyword>
<dbReference type="InterPro" id="IPR001609">
    <property type="entry name" value="Myosin_head_motor_dom-like"/>
</dbReference>
<proteinExistence type="inferred from homology"/>
<dbReference type="Gene3D" id="1.20.5.4820">
    <property type="match status" value="1"/>
</dbReference>
<dbReference type="PROSITE" id="PS51456">
    <property type="entry name" value="MYOSIN_MOTOR"/>
    <property type="match status" value="1"/>
</dbReference>
<dbReference type="Gene3D" id="1.20.5.340">
    <property type="match status" value="2"/>
</dbReference>
<dbReference type="SMART" id="SM00242">
    <property type="entry name" value="MYSc"/>
    <property type="match status" value="1"/>
</dbReference>
<comment type="caution">
    <text evidence="13">The sequence shown here is derived from an EMBL/GenBank/DDBJ whole genome shotgun (WGS) entry which is preliminary data.</text>
</comment>
<evidence type="ECO:0000256" key="7">
    <source>
        <dbReference type="ARBA" id="ARBA00023175"/>
    </source>
</evidence>
<keyword evidence="2" id="KW-0787">Thick filament</keyword>
<dbReference type="GO" id="GO:0016020">
    <property type="term" value="C:membrane"/>
    <property type="evidence" value="ECO:0007669"/>
    <property type="project" value="TreeGrafter"/>
</dbReference>
<feature type="coiled-coil region" evidence="11">
    <location>
        <begin position="316"/>
        <end position="454"/>
    </location>
</feature>
<evidence type="ECO:0000256" key="3">
    <source>
        <dbReference type="ARBA" id="ARBA00022741"/>
    </source>
</evidence>
<evidence type="ECO:0000256" key="5">
    <source>
        <dbReference type="ARBA" id="ARBA00023054"/>
    </source>
</evidence>
<evidence type="ECO:0000256" key="10">
    <source>
        <dbReference type="PROSITE-ProRule" id="PRU00782"/>
    </source>
</evidence>
<keyword evidence="4" id="KW-0067">ATP-binding</keyword>
<feature type="domain" description="Myosin motor" evidence="12">
    <location>
        <begin position="1"/>
        <end position="185"/>
    </location>
</feature>
<accession>A0A7J8AFM1</accession>
<evidence type="ECO:0000313" key="13">
    <source>
        <dbReference type="EMBL" id="KAF6385171.1"/>
    </source>
</evidence>
<dbReference type="GO" id="GO:0051015">
    <property type="term" value="F:actin filament binding"/>
    <property type="evidence" value="ECO:0007669"/>
    <property type="project" value="TreeGrafter"/>
</dbReference>
<dbReference type="PANTHER" id="PTHR13140">
    <property type="entry name" value="MYOSIN"/>
    <property type="match status" value="1"/>
</dbReference>
<dbReference type="GO" id="GO:0032982">
    <property type="term" value="C:myosin filament"/>
    <property type="evidence" value="ECO:0007669"/>
    <property type="project" value="UniProtKB-KW"/>
</dbReference>
<protein>
    <recommendedName>
        <fullName evidence="12">Myosin motor domain-containing protein</fullName>
    </recommendedName>
</protein>
<keyword evidence="7" id="KW-0505">Motor protein</keyword>
<dbReference type="SUPFAM" id="SSF90257">
    <property type="entry name" value="Myosin rod fragments"/>
    <property type="match status" value="2"/>
</dbReference>
<keyword evidence="9 10" id="KW-0009">Actin-binding</keyword>
<dbReference type="InterPro" id="IPR036961">
    <property type="entry name" value="Kinesin_motor_dom_sf"/>
</dbReference>
<dbReference type="AlphaFoldDB" id="A0A7J8AFM1"/>
<evidence type="ECO:0000256" key="9">
    <source>
        <dbReference type="ARBA" id="ARBA00023203"/>
    </source>
</evidence>
<evidence type="ECO:0000256" key="11">
    <source>
        <dbReference type="SAM" id="Coils"/>
    </source>
</evidence>
<dbReference type="Gene3D" id="1.20.58.530">
    <property type="match status" value="1"/>
</dbReference>
<dbReference type="GO" id="GO:0005524">
    <property type="term" value="F:ATP binding"/>
    <property type="evidence" value="ECO:0007669"/>
    <property type="project" value="UniProtKB-KW"/>
</dbReference>
<dbReference type="EMBL" id="JACAGC010000002">
    <property type="protein sequence ID" value="KAF6385171.1"/>
    <property type="molecule type" value="Genomic_DNA"/>
</dbReference>
<evidence type="ECO:0000256" key="4">
    <source>
        <dbReference type="ARBA" id="ARBA00022840"/>
    </source>
</evidence>
<feature type="region of interest" description="Actin-binding" evidence="10">
    <location>
        <begin position="62"/>
        <end position="84"/>
    </location>
</feature>
<dbReference type="Gene3D" id="3.40.850.10">
    <property type="entry name" value="Kinesin motor domain"/>
    <property type="match status" value="2"/>
</dbReference>
<dbReference type="GO" id="GO:0005737">
    <property type="term" value="C:cytoplasm"/>
    <property type="evidence" value="ECO:0007669"/>
    <property type="project" value="TreeGrafter"/>
</dbReference>
<dbReference type="GO" id="GO:0000146">
    <property type="term" value="F:microfilament motor activity"/>
    <property type="evidence" value="ECO:0007669"/>
    <property type="project" value="TreeGrafter"/>
</dbReference>
<dbReference type="GO" id="GO:0016459">
    <property type="term" value="C:myosin complex"/>
    <property type="evidence" value="ECO:0007669"/>
    <property type="project" value="UniProtKB-KW"/>
</dbReference>
<keyword evidence="5 11" id="KW-0175">Coiled coil</keyword>
<dbReference type="Proteomes" id="UP000585614">
    <property type="component" value="Unassembled WGS sequence"/>
</dbReference>
<keyword evidence="3" id="KW-0547">Nucleotide-binding</keyword>
<reference evidence="13 14" key="1">
    <citation type="journal article" date="2020" name="Nature">
        <title>Six reference-quality genomes reveal evolution of bat adaptations.</title>
        <authorList>
            <person name="Jebb D."/>
            <person name="Huang Z."/>
            <person name="Pippel M."/>
            <person name="Hughes G.M."/>
            <person name="Lavrichenko K."/>
            <person name="Devanna P."/>
            <person name="Winkler S."/>
            <person name="Jermiin L.S."/>
            <person name="Skirmuntt E.C."/>
            <person name="Katzourakis A."/>
            <person name="Burkitt-Gray L."/>
            <person name="Ray D.A."/>
            <person name="Sullivan K.A.M."/>
            <person name="Roscito J.G."/>
            <person name="Kirilenko B.M."/>
            <person name="Davalos L.M."/>
            <person name="Corthals A.P."/>
            <person name="Power M.L."/>
            <person name="Jones G."/>
            <person name="Ransome R.D."/>
            <person name="Dechmann D.K.N."/>
            <person name="Locatelli A.G."/>
            <person name="Puechmaille S.J."/>
            <person name="Fedrigo O."/>
            <person name="Jarvis E.D."/>
            <person name="Hiller M."/>
            <person name="Vernes S.C."/>
            <person name="Myers E.W."/>
            <person name="Teeling E.C."/>
        </authorList>
    </citation>
    <scope>NUCLEOTIDE SEQUENCE [LARGE SCALE GENOMIC DNA]</scope>
    <source>
        <strain evidence="13">MRhiFer1</strain>
        <tissue evidence="13">Lung</tissue>
    </source>
</reference>
<dbReference type="FunFam" id="1.20.5.340:FF:000019">
    <property type="entry name" value="Myosin heavy chain, isoform G"/>
    <property type="match status" value="1"/>
</dbReference>
<feature type="coiled-coil region" evidence="11">
    <location>
        <begin position="522"/>
        <end position="563"/>
    </location>
</feature>
<evidence type="ECO:0000256" key="2">
    <source>
        <dbReference type="ARBA" id="ARBA00022433"/>
    </source>
</evidence>